<dbReference type="PANTHER" id="PTHR33986:SF15">
    <property type="entry name" value="MITOCHONDRIAL FISSION PROTEIN ELM1"/>
    <property type="match status" value="1"/>
</dbReference>
<sequence>MFCSAWALVRAFSTLRHLGTTRQTIIVAFSLEGSLSLRLTLLGVLEDMGTEGALKIKADPAQPNSSELCGVTVAMIWHNVKEAFSLPYLFVHVQRVTRPEGGVNEWLHWLPVSLHKKLDYIIRQMYGYSRILLAGRGNKLHSLPFENGGSVGLSSVLEADVKKIATMAHKTFEKDGPLLVVASGRDTISVASAMKRLASENVFVVQIQHPRTHLNRFDMVITPHHDYYPLTPRAQEQVPRFLRKWITPREPPDRALHQVDAGALRTAASAWHDEFAPLPKPLLMISNLIVKEFGNHPKIYIWDGEEPNPHMGHLAWGDAFVVTADSVSMVSEACGTGKPVYVIGMERCTWKFVEFHKSLRERGLV</sequence>
<dbReference type="GO" id="GO:0000266">
    <property type="term" value="P:mitochondrial fission"/>
    <property type="evidence" value="ECO:0007669"/>
    <property type="project" value="TreeGrafter"/>
</dbReference>
<protein>
    <recommendedName>
        <fullName evidence="3">Mitochondrial fission protein ELM1</fullName>
    </recommendedName>
</protein>
<dbReference type="Pfam" id="PF06258">
    <property type="entry name" value="Mito_fiss_Elm1"/>
    <property type="match status" value="2"/>
</dbReference>
<dbReference type="GO" id="GO:0005741">
    <property type="term" value="C:mitochondrial outer membrane"/>
    <property type="evidence" value="ECO:0007669"/>
    <property type="project" value="TreeGrafter"/>
</dbReference>
<dbReference type="Proteomes" id="UP000428333">
    <property type="component" value="Linkage Group LG09"/>
</dbReference>
<dbReference type="EMBL" id="QEFC01002394">
    <property type="protein sequence ID" value="KAE9452475.1"/>
    <property type="molecule type" value="Genomic_DNA"/>
</dbReference>
<evidence type="ECO:0008006" key="3">
    <source>
        <dbReference type="Google" id="ProtNLM"/>
    </source>
</evidence>
<evidence type="ECO:0000313" key="2">
    <source>
        <dbReference type="Proteomes" id="UP000428333"/>
    </source>
</evidence>
<dbReference type="AlphaFoldDB" id="A0A6A4L4H0"/>
<gene>
    <name evidence="1" type="ORF">C3L33_15620</name>
</gene>
<name>A0A6A4L4H0_9ERIC</name>
<keyword evidence="2" id="KW-1185">Reference proteome</keyword>
<organism evidence="1 2">
    <name type="scientific">Rhododendron williamsianum</name>
    <dbReference type="NCBI Taxonomy" id="262921"/>
    <lineage>
        <taxon>Eukaryota</taxon>
        <taxon>Viridiplantae</taxon>
        <taxon>Streptophyta</taxon>
        <taxon>Embryophyta</taxon>
        <taxon>Tracheophyta</taxon>
        <taxon>Spermatophyta</taxon>
        <taxon>Magnoliopsida</taxon>
        <taxon>eudicotyledons</taxon>
        <taxon>Gunneridae</taxon>
        <taxon>Pentapetalae</taxon>
        <taxon>asterids</taxon>
        <taxon>Ericales</taxon>
        <taxon>Ericaceae</taxon>
        <taxon>Ericoideae</taxon>
        <taxon>Rhodoreae</taxon>
        <taxon>Rhododendron</taxon>
    </lineage>
</organism>
<reference evidence="1 2" key="1">
    <citation type="journal article" date="2019" name="Genome Biol. Evol.">
        <title>The Rhododendron genome and chromosomal organization provide insight into shared whole-genome duplications across the heath family (Ericaceae).</title>
        <authorList>
            <person name="Soza V.L."/>
            <person name="Lindsley D."/>
            <person name="Waalkes A."/>
            <person name="Ramage E."/>
            <person name="Patwardhan R.P."/>
            <person name="Burton J.N."/>
            <person name="Adey A."/>
            <person name="Kumar A."/>
            <person name="Qiu R."/>
            <person name="Shendure J."/>
            <person name="Hall B."/>
        </authorList>
    </citation>
    <scope>NUCLEOTIDE SEQUENCE [LARGE SCALE GENOMIC DNA]</scope>
    <source>
        <strain evidence="1">RSF 1966-606</strain>
    </source>
</reference>
<dbReference type="PANTHER" id="PTHR33986">
    <property type="entry name" value="OS02G0535700 PROTEIN"/>
    <property type="match status" value="1"/>
</dbReference>
<feature type="non-terminal residue" evidence="1">
    <location>
        <position position="1"/>
    </location>
</feature>
<evidence type="ECO:0000313" key="1">
    <source>
        <dbReference type="EMBL" id="KAE9452475.1"/>
    </source>
</evidence>
<dbReference type="InterPro" id="IPR009367">
    <property type="entry name" value="Elm1-like"/>
</dbReference>
<comment type="caution">
    <text evidence="1">The sequence shown here is derived from an EMBL/GenBank/DDBJ whole genome shotgun (WGS) entry which is preliminary data.</text>
</comment>
<proteinExistence type="predicted"/>
<accession>A0A6A4L4H0</accession>
<dbReference type="OrthoDB" id="1856981at2759"/>